<dbReference type="EMBL" id="LR796335">
    <property type="protein sequence ID" value="CAB4137263.1"/>
    <property type="molecule type" value="Genomic_DNA"/>
</dbReference>
<dbReference type="EMBL" id="LR796704">
    <property type="protein sequence ID" value="CAB4161251.1"/>
    <property type="molecule type" value="Genomic_DNA"/>
</dbReference>
<organism evidence="1">
    <name type="scientific">uncultured Caudovirales phage</name>
    <dbReference type="NCBI Taxonomy" id="2100421"/>
    <lineage>
        <taxon>Viruses</taxon>
        <taxon>Duplodnaviria</taxon>
        <taxon>Heunggongvirae</taxon>
        <taxon>Uroviricota</taxon>
        <taxon>Caudoviricetes</taxon>
        <taxon>Peduoviridae</taxon>
        <taxon>Maltschvirus</taxon>
        <taxon>Maltschvirus maltsch</taxon>
    </lineage>
</organism>
<sequence length="99" mass="11353">MYGNSDYDWHENKNDEIRASAAAHQELEHEKEVARLKAAVHAVERLSRKPMPDAVEHLRELVTALDNAFISTWQSTAAWQKQLDAAREYLAAHNIKENT</sequence>
<evidence type="ECO:0000313" key="1">
    <source>
        <dbReference type="EMBL" id="CAB4137263.1"/>
    </source>
</evidence>
<reference evidence="1" key="1">
    <citation type="submission" date="2020-04" db="EMBL/GenBank/DDBJ databases">
        <authorList>
            <person name="Chiriac C."/>
            <person name="Salcher M."/>
            <person name="Ghai R."/>
            <person name="Kavagutti S V."/>
        </authorList>
    </citation>
    <scope>NUCLEOTIDE SEQUENCE</scope>
</reference>
<protein>
    <submittedName>
        <fullName evidence="1">Uncharacterized protein</fullName>
    </submittedName>
</protein>
<gene>
    <name evidence="1" type="ORF">UFOVP320_19</name>
    <name evidence="2" type="ORF">UFOVP768_43</name>
</gene>
<accession>A0A6J5LVY6</accession>
<name>A0A6J5LVY6_9CAUD</name>
<proteinExistence type="predicted"/>
<evidence type="ECO:0000313" key="2">
    <source>
        <dbReference type="EMBL" id="CAB4161251.1"/>
    </source>
</evidence>